<dbReference type="InterPro" id="IPR000086">
    <property type="entry name" value="NUDIX_hydrolase_dom"/>
</dbReference>
<dbReference type="STRING" id="1618434.UR52_C0008G0001"/>
<dbReference type="SUPFAM" id="SSF55811">
    <property type="entry name" value="Nudix"/>
    <property type="match status" value="1"/>
</dbReference>
<dbReference type="PROSITE" id="PS51462">
    <property type="entry name" value="NUDIX"/>
    <property type="match status" value="1"/>
</dbReference>
<organism evidence="3 4">
    <name type="scientific">Candidatus Gottesmanbacteria bacterium GW2011_GWA1_34_13</name>
    <dbReference type="NCBI Taxonomy" id="1618434"/>
    <lineage>
        <taxon>Bacteria</taxon>
        <taxon>Candidatus Gottesmaniibacteriota</taxon>
    </lineage>
</organism>
<proteinExistence type="predicted"/>
<keyword evidence="1 3" id="KW-0378">Hydrolase</keyword>
<dbReference type="AlphaFoldDB" id="A0A0G0B6F4"/>
<evidence type="ECO:0000313" key="4">
    <source>
        <dbReference type="Proteomes" id="UP000034176"/>
    </source>
</evidence>
<comment type="caution">
    <text evidence="3">The sequence shown here is derived from an EMBL/GenBank/DDBJ whole genome shotgun (WGS) entry which is preliminary data.</text>
</comment>
<dbReference type="GO" id="GO:0016787">
    <property type="term" value="F:hydrolase activity"/>
    <property type="evidence" value="ECO:0007669"/>
    <property type="project" value="UniProtKB-KW"/>
</dbReference>
<evidence type="ECO:0000259" key="2">
    <source>
        <dbReference type="PROSITE" id="PS51462"/>
    </source>
</evidence>
<evidence type="ECO:0000256" key="1">
    <source>
        <dbReference type="ARBA" id="ARBA00022801"/>
    </source>
</evidence>
<dbReference type="InterPro" id="IPR015797">
    <property type="entry name" value="NUDIX_hydrolase-like_dom_sf"/>
</dbReference>
<dbReference type="PANTHER" id="PTHR10885">
    <property type="entry name" value="ISOPENTENYL-DIPHOSPHATE DELTA-ISOMERASE"/>
    <property type="match status" value="1"/>
</dbReference>
<dbReference type="PANTHER" id="PTHR10885:SF0">
    <property type="entry name" value="ISOPENTENYL-DIPHOSPHATE DELTA-ISOMERASE"/>
    <property type="match status" value="1"/>
</dbReference>
<dbReference type="Proteomes" id="UP000034176">
    <property type="component" value="Unassembled WGS sequence"/>
</dbReference>
<dbReference type="Gene3D" id="3.90.79.10">
    <property type="entry name" value="Nucleoside Triphosphate Pyrophosphohydrolase"/>
    <property type="match status" value="1"/>
</dbReference>
<dbReference type="Pfam" id="PF00293">
    <property type="entry name" value="NUDIX"/>
    <property type="match status" value="1"/>
</dbReference>
<dbReference type="EMBL" id="LBPN01000008">
    <property type="protein sequence ID" value="KKP59291.1"/>
    <property type="molecule type" value="Genomic_DNA"/>
</dbReference>
<reference evidence="3 4" key="1">
    <citation type="journal article" date="2015" name="Nature">
        <title>rRNA introns, odd ribosomes, and small enigmatic genomes across a large radiation of phyla.</title>
        <authorList>
            <person name="Brown C.T."/>
            <person name="Hug L.A."/>
            <person name="Thomas B.C."/>
            <person name="Sharon I."/>
            <person name="Castelle C.J."/>
            <person name="Singh A."/>
            <person name="Wilkins M.J."/>
            <person name="Williams K.H."/>
            <person name="Banfield J.F."/>
        </authorList>
    </citation>
    <scope>NUCLEOTIDE SEQUENCE [LARGE SCALE GENOMIC DNA]</scope>
</reference>
<dbReference type="InterPro" id="IPR020084">
    <property type="entry name" value="NUDIX_hydrolase_CS"/>
</dbReference>
<protein>
    <submittedName>
        <fullName evidence="3">NUDIX hydrolase</fullName>
    </submittedName>
</protein>
<evidence type="ECO:0000313" key="3">
    <source>
        <dbReference type="EMBL" id="KKP59291.1"/>
    </source>
</evidence>
<name>A0A0G0B6F4_9BACT</name>
<dbReference type="PROSITE" id="PS00893">
    <property type="entry name" value="NUDIX_BOX"/>
    <property type="match status" value="1"/>
</dbReference>
<accession>A0A0G0B6F4</accession>
<feature type="non-terminal residue" evidence="3">
    <location>
        <position position="1"/>
    </location>
</feature>
<gene>
    <name evidence="3" type="ORF">UR52_C0008G0001</name>
</gene>
<feature type="domain" description="Nudix hydrolase" evidence="2">
    <location>
        <begin position="10"/>
        <end position="137"/>
    </location>
</feature>
<sequence>RYDCHHDKTLRHRSSGTAIFNDQGEILMIKRSSTKDLGAGTWDATSAGHVQKNETYEAAAKRELFEELGIKGNLKLHSKYLFDDYNESEIQALYTVIYNGPFNINPEEIETVEFVSKSKLPRKILNKEIIFSPWAERNLQELGYLT</sequence>